<dbReference type="AlphaFoldDB" id="A0A381S4W0"/>
<reference evidence="2" key="1">
    <citation type="submission" date="2018-05" db="EMBL/GenBank/DDBJ databases">
        <authorList>
            <person name="Lanie J.A."/>
            <person name="Ng W.-L."/>
            <person name="Kazmierczak K.M."/>
            <person name="Andrzejewski T.M."/>
            <person name="Davidsen T.M."/>
            <person name="Wayne K.J."/>
            <person name="Tettelin H."/>
            <person name="Glass J.I."/>
            <person name="Rusch D."/>
            <person name="Podicherti R."/>
            <person name="Tsui H.-C.T."/>
            <person name="Winkler M.E."/>
        </authorList>
    </citation>
    <scope>NUCLEOTIDE SEQUENCE</scope>
</reference>
<organism evidence="2">
    <name type="scientific">marine metagenome</name>
    <dbReference type="NCBI Taxonomy" id="408172"/>
    <lineage>
        <taxon>unclassified sequences</taxon>
        <taxon>metagenomes</taxon>
        <taxon>ecological metagenomes</taxon>
    </lineage>
</organism>
<dbReference type="GO" id="GO:0016787">
    <property type="term" value="F:hydrolase activity"/>
    <property type="evidence" value="ECO:0007669"/>
    <property type="project" value="InterPro"/>
</dbReference>
<dbReference type="InterPro" id="IPR010496">
    <property type="entry name" value="AL/BT2_dom"/>
</dbReference>
<sequence length="202" mass="22727">MNNKYLFGLIAAIAVAFAAKMMNAPSGNGWTSLFNGKDLTGWRASESGDFRVEDSAIVVRGKRAHLFSEKEFQNFEFKCEIMTQYGSNSGLYFHTQYEESWPSRGYEVQVNTSHGDPVKNGSLWGVVRSFDPIAKDNEWFTLEVKVDGKHVVTKVNGKVVVDYNELEGVTAGRRIDKGSFAIQAHDPKSVVRYRNIMVKPFN</sequence>
<gene>
    <name evidence="2" type="ORF">METZ01_LOCUS51986</name>
</gene>
<accession>A0A381S4W0</accession>
<name>A0A381S4W0_9ZZZZ</name>
<protein>
    <recommendedName>
        <fullName evidence="1">3-keto-alpha-glucoside-1,2-lyase/3-keto-2-hydroxy-glucal hydratase domain-containing protein</fullName>
    </recommendedName>
</protein>
<feature type="domain" description="3-keto-alpha-glucoside-1,2-lyase/3-keto-2-hydroxy-glucal hydratase" evidence="1">
    <location>
        <begin position="29"/>
        <end position="199"/>
    </location>
</feature>
<dbReference type="Gene3D" id="2.60.120.560">
    <property type="entry name" value="Exo-inulinase, domain 1"/>
    <property type="match status" value="1"/>
</dbReference>
<dbReference type="EMBL" id="UINC01002672">
    <property type="protein sequence ID" value="SUZ99132.1"/>
    <property type="molecule type" value="Genomic_DNA"/>
</dbReference>
<dbReference type="Pfam" id="PF06439">
    <property type="entry name" value="3keto-disac_hyd"/>
    <property type="match status" value="1"/>
</dbReference>
<proteinExistence type="predicted"/>
<evidence type="ECO:0000313" key="2">
    <source>
        <dbReference type="EMBL" id="SUZ99132.1"/>
    </source>
</evidence>
<evidence type="ECO:0000259" key="1">
    <source>
        <dbReference type="Pfam" id="PF06439"/>
    </source>
</evidence>